<evidence type="ECO:0000313" key="1">
    <source>
        <dbReference type="EMBL" id="AIY89965.1"/>
    </source>
</evidence>
<dbReference type="Proteomes" id="UP000030624">
    <property type="component" value="Chromosome"/>
</dbReference>
<dbReference type="EMBL" id="CP009552">
    <property type="protein sequence ID" value="AIY89965.1"/>
    <property type="molecule type" value="Genomic_DNA"/>
</dbReference>
<sequence length="168" mass="20566">MKYPASWVFRCPFQIYLAGKYPEYSRIEAEAIERGRKAEVEFERMLKILRTPYRKQKPLNYRTKYYTIYGRADFVTHTEVYEVKSVRTFRKPTKNWVGQLNLYLAMSGRKKGFLVEYNGEKFRKYEINYSDRLFRESIEFFNYLHSGKYYRDTSYCQWCSYSFICEEL</sequence>
<protein>
    <recommendedName>
        <fullName evidence="3">CRISPR-associated exonuclease Cas4</fullName>
    </recommendedName>
</protein>
<proteinExistence type="predicted"/>
<dbReference type="STRING" id="565033.GACE_0918"/>
<reference evidence="1 2" key="1">
    <citation type="journal article" date="2015" name="Appl. Environ. Microbiol.">
        <title>The Geoglobus acetivorans genome: Fe(III) reduction, acetate utilization, autotrophic growth, and degradation of aromatic compounds in a hyperthermophilic archaeon.</title>
        <authorList>
            <person name="Mardanov A.V."/>
            <person name="Slododkina G.B."/>
            <person name="Slobodkin A.I."/>
            <person name="Beletsky A.V."/>
            <person name="Gavrilov S.N."/>
            <person name="Kublanov I.V."/>
            <person name="Bonch-Osmolovskaya E.A."/>
            <person name="Skryabin K.G."/>
            <person name="Ravin N.V."/>
        </authorList>
    </citation>
    <scope>NUCLEOTIDE SEQUENCE [LARGE SCALE GENOMIC DNA]</scope>
    <source>
        <strain evidence="1 2">SBH6</strain>
    </source>
</reference>
<dbReference type="GeneID" id="24797508"/>
<accession>A0A0A7GD11</accession>
<organism evidence="1 2">
    <name type="scientific">Geoglobus acetivorans</name>
    <dbReference type="NCBI Taxonomy" id="565033"/>
    <lineage>
        <taxon>Archaea</taxon>
        <taxon>Methanobacteriati</taxon>
        <taxon>Methanobacteriota</taxon>
        <taxon>Archaeoglobi</taxon>
        <taxon>Archaeoglobales</taxon>
        <taxon>Archaeoglobaceae</taxon>
        <taxon>Geoglobus</taxon>
    </lineage>
</organism>
<dbReference type="KEGG" id="gac:GACE_0918"/>
<evidence type="ECO:0008006" key="3">
    <source>
        <dbReference type="Google" id="ProtNLM"/>
    </source>
</evidence>
<dbReference type="InterPro" id="IPR011604">
    <property type="entry name" value="PDDEXK-like_dom_sf"/>
</dbReference>
<dbReference type="RefSeq" id="WP_048091543.1">
    <property type="nucleotide sequence ID" value="NZ_CP009552.1"/>
</dbReference>
<dbReference type="Gene3D" id="3.90.320.10">
    <property type="match status" value="1"/>
</dbReference>
<evidence type="ECO:0000313" key="2">
    <source>
        <dbReference type="Proteomes" id="UP000030624"/>
    </source>
</evidence>
<name>A0A0A7GD11_GEOAI</name>
<dbReference type="HOGENOM" id="CLU_1485832_0_0_2"/>
<dbReference type="AlphaFoldDB" id="A0A0A7GD11"/>
<gene>
    <name evidence="1" type="ORF">GACE_0918</name>
</gene>
<dbReference type="eggNOG" id="arCOG00790">
    <property type="taxonomic scope" value="Archaea"/>
</dbReference>